<dbReference type="Gene3D" id="3.40.50.150">
    <property type="entry name" value="Vaccinia Virus protein VP39"/>
    <property type="match status" value="2"/>
</dbReference>
<dbReference type="InterPro" id="IPR001525">
    <property type="entry name" value="C5_MeTfrase"/>
</dbReference>
<dbReference type="AlphaFoldDB" id="A0A835Z4N3"/>
<keyword evidence="6" id="KW-1185">Reference proteome</keyword>
<dbReference type="PRINTS" id="PR00105">
    <property type="entry name" value="C5METTRFRASE"/>
</dbReference>
<accession>A0A835Z4N3</accession>
<dbReference type="InterPro" id="IPR050390">
    <property type="entry name" value="C5-Methyltransferase"/>
</dbReference>
<dbReference type="EMBL" id="JAFCMP010000223">
    <property type="protein sequence ID" value="KAG5183049.1"/>
    <property type="molecule type" value="Genomic_DNA"/>
</dbReference>
<organism evidence="5 6">
    <name type="scientific">Tribonema minus</name>
    <dbReference type="NCBI Taxonomy" id="303371"/>
    <lineage>
        <taxon>Eukaryota</taxon>
        <taxon>Sar</taxon>
        <taxon>Stramenopiles</taxon>
        <taxon>Ochrophyta</taxon>
        <taxon>PX clade</taxon>
        <taxon>Xanthophyceae</taxon>
        <taxon>Tribonematales</taxon>
        <taxon>Tribonemataceae</taxon>
        <taxon>Tribonema</taxon>
    </lineage>
</organism>
<dbReference type="PANTHER" id="PTHR10629">
    <property type="entry name" value="CYTOSINE-SPECIFIC METHYLTRANSFERASE"/>
    <property type="match status" value="1"/>
</dbReference>
<dbReference type="InterPro" id="IPR029063">
    <property type="entry name" value="SAM-dependent_MTases_sf"/>
</dbReference>
<sequence>MVRIAIIVTATGSGGMIYLIDLFCGAGGFSEGARQAGAVVMLAVDCWKAALDVHAANHGDCEHWNEPLGGSAADFAGRLKDFIARKVPPGDRVHLHASPPCQNLSQINRRRQESIGLSLVAWCLDVVDLSRRRVIFGHAPVLQTETAVSAGEALAQLEQVTEPNDRQCNGSTFPANYFATCAATTACRRMIGNALPPAFAQRLVNAIAESAGFSEGARQAGATVVLAVDSWRDALDAHAVMHLNCTHWCEELGGDPSRFAKRLRDFIGSDLPADARVHVHASPPCQNLSAANPGRDESEGLRLVEWTFSVFDRLTNCSFTLEQVSSRPLMEAYGHLPHVRYDLSNHGVPQTRKRVVFGDAPHLLAEPAVSMRDALTDGGAASRMTESARQTSHSIATSNPTTYKTRSVNQPAYTVTQQQPQIWHRHAVGECSMLSIPQLLVLQTFPKRCLDAFPVGMSAVQRRQAIANAVPPAFAKRLMASLAGS</sequence>
<evidence type="ECO:0000256" key="3">
    <source>
        <dbReference type="ARBA" id="ARBA00022679"/>
    </source>
</evidence>
<reference evidence="5" key="1">
    <citation type="submission" date="2021-02" db="EMBL/GenBank/DDBJ databases">
        <title>First Annotated Genome of the Yellow-green Alga Tribonema minus.</title>
        <authorList>
            <person name="Mahan K.M."/>
        </authorList>
    </citation>
    <scope>NUCLEOTIDE SEQUENCE</scope>
    <source>
        <strain evidence="5">UTEX B ZZ1240</strain>
    </source>
</reference>
<dbReference type="Pfam" id="PF00145">
    <property type="entry name" value="DNA_methylase"/>
    <property type="match status" value="1"/>
</dbReference>
<dbReference type="GO" id="GO:0044027">
    <property type="term" value="P:negative regulation of gene expression via chromosomal CpG island methylation"/>
    <property type="evidence" value="ECO:0007669"/>
    <property type="project" value="TreeGrafter"/>
</dbReference>
<protein>
    <recommendedName>
        <fullName evidence="1">DNA (cytosine-5-)-methyltransferase</fullName>
        <ecNumber evidence="1">2.1.1.37</ecNumber>
    </recommendedName>
</protein>
<dbReference type="GO" id="GO:0003886">
    <property type="term" value="F:DNA (cytosine-5-)-methyltransferase activity"/>
    <property type="evidence" value="ECO:0007669"/>
    <property type="project" value="UniProtKB-EC"/>
</dbReference>
<dbReference type="EC" id="2.1.1.37" evidence="1"/>
<evidence type="ECO:0000256" key="2">
    <source>
        <dbReference type="ARBA" id="ARBA00022603"/>
    </source>
</evidence>
<dbReference type="Proteomes" id="UP000664859">
    <property type="component" value="Unassembled WGS sequence"/>
</dbReference>
<dbReference type="GO" id="GO:0003677">
    <property type="term" value="F:DNA binding"/>
    <property type="evidence" value="ECO:0007669"/>
    <property type="project" value="TreeGrafter"/>
</dbReference>
<dbReference type="PANTHER" id="PTHR10629:SF52">
    <property type="entry name" value="DNA (CYTOSINE-5)-METHYLTRANSFERASE 1"/>
    <property type="match status" value="1"/>
</dbReference>
<dbReference type="GO" id="GO:0032259">
    <property type="term" value="P:methylation"/>
    <property type="evidence" value="ECO:0007669"/>
    <property type="project" value="UniProtKB-KW"/>
</dbReference>
<comment type="caution">
    <text evidence="5">The sequence shown here is derived from an EMBL/GenBank/DDBJ whole genome shotgun (WGS) entry which is preliminary data.</text>
</comment>
<name>A0A835Z4N3_9STRA</name>
<keyword evidence="3 5" id="KW-0808">Transferase</keyword>
<dbReference type="GO" id="GO:0005634">
    <property type="term" value="C:nucleus"/>
    <property type="evidence" value="ECO:0007669"/>
    <property type="project" value="TreeGrafter"/>
</dbReference>
<gene>
    <name evidence="5" type="ORF">JKP88DRAFT_273020</name>
</gene>
<proteinExistence type="predicted"/>
<evidence type="ECO:0000256" key="1">
    <source>
        <dbReference type="ARBA" id="ARBA00011975"/>
    </source>
</evidence>
<keyword evidence="2 5" id="KW-0489">Methyltransferase</keyword>
<dbReference type="SUPFAM" id="SSF53335">
    <property type="entry name" value="S-adenosyl-L-methionine-dependent methyltransferases"/>
    <property type="match status" value="2"/>
</dbReference>
<evidence type="ECO:0000313" key="5">
    <source>
        <dbReference type="EMBL" id="KAG5183049.1"/>
    </source>
</evidence>
<evidence type="ECO:0000256" key="4">
    <source>
        <dbReference type="ARBA" id="ARBA00022691"/>
    </source>
</evidence>
<keyword evidence="4" id="KW-0949">S-adenosyl-L-methionine</keyword>
<evidence type="ECO:0000313" key="6">
    <source>
        <dbReference type="Proteomes" id="UP000664859"/>
    </source>
</evidence>